<sequence>MSFLQGFGGAASLLIATDTARLRHPSARGPFCPQRNVTQTTHPRAGGMLYWSPTSSRTPESREGDPPMSQITTENSAIDEVVGGYQLSALDRCDSCGAQAYVRATLASGELLFCAHHAKEVRAKIEPIALEWLDESARLLEDA</sequence>
<comment type="caution">
    <text evidence="3">The sequence shown here is derived from an EMBL/GenBank/DDBJ whole genome shotgun (WGS) entry which is preliminary data.</text>
</comment>
<protein>
    <recommendedName>
        <fullName evidence="2">DUF7455 domain-containing protein</fullName>
    </recommendedName>
</protein>
<dbReference type="InterPro" id="IPR055878">
    <property type="entry name" value="DUF7455"/>
</dbReference>
<dbReference type="Pfam" id="PF24254">
    <property type="entry name" value="DUF7455"/>
    <property type="match status" value="1"/>
</dbReference>
<name>A0AA37UMQ5_9MICO</name>
<proteinExistence type="predicted"/>
<evidence type="ECO:0000313" key="3">
    <source>
        <dbReference type="EMBL" id="GMA27666.1"/>
    </source>
</evidence>
<dbReference type="Proteomes" id="UP001157160">
    <property type="component" value="Unassembled WGS sequence"/>
</dbReference>
<evidence type="ECO:0000256" key="1">
    <source>
        <dbReference type="SAM" id="MobiDB-lite"/>
    </source>
</evidence>
<feature type="region of interest" description="Disordered" evidence="1">
    <location>
        <begin position="26"/>
        <end position="70"/>
    </location>
</feature>
<organism evidence="3 4">
    <name type="scientific">Arenivirga flava</name>
    <dbReference type="NCBI Taxonomy" id="1930060"/>
    <lineage>
        <taxon>Bacteria</taxon>
        <taxon>Bacillati</taxon>
        <taxon>Actinomycetota</taxon>
        <taxon>Actinomycetes</taxon>
        <taxon>Micrococcales</taxon>
        <taxon>Microbacteriaceae</taxon>
        <taxon>Arenivirga</taxon>
    </lineage>
</organism>
<dbReference type="EMBL" id="BSUL01000001">
    <property type="protein sequence ID" value="GMA27666.1"/>
    <property type="molecule type" value="Genomic_DNA"/>
</dbReference>
<gene>
    <name evidence="3" type="ORF">GCM10025874_09190</name>
</gene>
<keyword evidence="4" id="KW-1185">Reference proteome</keyword>
<accession>A0AA37UMQ5</accession>
<evidence type="ECO:0000259" key="2">
    <source>
        <dbReference type="Pfam" id="PF24254"/>
    </source>
</evidence>
<evidence type="ECO:0000313" key="4">
    <source>
        <dbReference type="Proteomes" id="UP001157160"/>
    </source>
</evidence>
<reference evidence="3 4" key="1">
    <citation type="journal article" date="2014" name="Int. J. Syst. Evol. Microbiol.">
        <title>Complete genome sequence of Corynebacterium casei LMG S-19264T (=DSM 44701T), isolated from a smear-ripened cheese.</title>
        <authorList>
            <consortium name="US DOE Joint Genome Institute (JGI-PGF)"/>
            <person name="Walter F."/>
            <person name="Albersmeier A."/>
            <person name="Kalinowski J."/>
            <person name="Ruckert C."/>
        </authorList>
    </citation>
    <scope>NUCLEOTIDE SEQUENCE [LARGE SCALE GENOMIC DNA]</scope>
    <source>
        <strain evidence="3 4">NBRC 112289</strain>
    </source>
</reference>
<feature type="domain" description="DUF7455" evidence="2">
    <location>
        <begin position="87"/>
        <end position="139"/>
    </location>
</feature>
<dbReference type="AlphaFoldDB" id="A0AA37UMQ5"/>